<dbReference type="Gramene" id="mRNA:HanXRQr2_Chr17g0790501">
    <property type="protein sequence ID" value="mRNA:HanXRQr2_Chr17g0790501"/>
    <property type="gene ID" value="HanXRQr2_Chr17g0790501"/>
</dbReference>
<reference evidence="2" key="1">
    <citation type="journal article" date="2017" name="Nature">
        <title>The sunflower genome provides insights into oil metabolism, flowering and Asterid evolution.</title>
        <authorList>
            <person name="Badouin H."/>
            <person name="Gouzy J."/>
            <person name="Grassa C.J."/>
            <person name="Murat F."/>
            <person name="Staton S.E."/>
            <person name="Cottret L."/>
            <person name="Lelandais-Briere C."/>
            <person name="Owens G.L."/>
            <person name="Carrere S."/>
            <person name="Mayjonade B."/>
            <person name="Legrand L."/>
            <person name="Gill N."/>
            <person name="Kane N.C."/>
            <person name="Bowers J.E."/>
            <person name="Hubner S."/>
            <person name="Bellec A."/>
            <person name="Berard A."/>
            <person name="Berges H."/>
            <person name="Blanchet N."/>
            <person name="Boniface M.C."/>
            <person name="Brunel D."/>
            <person name="Catrice O."/>
            <person name="Chaidir N."/>
            <person name="Claudel C."/>
            <person name="Donnadieu C."/>
            <person name="Faraut T."/>
            <person name="Fievet G."/>
            <person name="Helmstetter N."/>
            <person name="King M."/>
            <person name="Knapp S.J."/>
            <person name="Lai Z."/>
            <person name="Le Paslier M.C."/>
            <person name="Lippi Y."/>
            <person name="Lorenzon L."/>
            <person name="Mandel J.R."/>
            <person name="Marage G."/>
            <person name="Marchand G."/>
            <person name="Marquand E."/>
            <person name="Bret-Mestries E."/>
            <person name="Morien E."/>
            <person name="Nambeesan S."/>
            <person name="Nguyen T."/>
            <person name="Pegot-Espagnet P."/>
            <person name="Pouilly N."/>
            <person name="Raftis F."/>
            <person name="Sallet E."/>
            <person name="Schiex T."/>
            <person name="Thomas J."/>
            <person name="Vandecasteele C."/>
            <person name="Vares D."/>
            <person name="Vear F."/>
            <person name="Vautrin S."/>
            <person name="Crespi M."/>
            <person name="Mangin B."/>
            <person name="Burke J.M."/>
            <person name="Salse J."/>
            <person name="Munos S."/>
            <person name="Vincourt P."/>
            <person name="Rieseberg L.H."/>
            <person name="Langlade N.B."/>
        </authorList>
    </citation>
    <scope>NUCLEOTIDE SEQUENCE</scope>
    <source>
        <tissue evidence="2">Leaves</tissue>
    </source>
</reference>
<name>A0A9K3DFE8_HELAN</name>
<protein>
    <submittedName>
        <fullName evidence="2">Uncharacterized protein</fullName>
    </submittedName>
</protein>
<dbReference type="Proteomes" id="UP000215914">
    <property type="component" value="Unassembled WGS sequence"/>
</dbReference>
<evidence type="ECO:0000256" key="1">
    <source>
        <dbReference type="SAM" id="Phobius"/>
    </source>
</evidence>
<proteinExistence type="predicted"/>
<comment type="caution">
    <text evidence="2">The sequence shown here is derived from an EMBL/GenBank/DDBJ whole genome shotgun (WGS) entry which is preliminary data.</text>
</comment>
<keyword evidence="1" id="KW-1133">Transmembrane helix</keyword>
<dbReference type="EMBL" id="MNCJ02000332">
    <property type="protein sequence ID" value="KAF5754379.1"/>
    <property type="molecule type" value="Genomic_DNA"/>
</dbReference>
<evidence type="ECO:0000313" key="2">
    <source>
        <dbReference type="EMBL" id="KAF5754379.1"/>
    </source>
</evidence>
<evidence type="ECO:0000313" key="3">
    <source>
        <dbReference type="Proteomes" id="UP000215914"/>
    </source>
</evidence>
<keyword evidence="3" id="KW-1185">Reference proteome</keyword>
<dbReference type="AlphaFoldDB" id="A0A9K3DFE8"/>
<sequence>MEHLIMIICCNKFLDYFTTVIFSDLYFCFAVALGLLFGPLPFSVAAWFAFWAAPFSRWPFSSLGSSSYSPAV</sequence>
<keyword evidence="1" id="KW-0812">Transmembrane</keyword>
<reference evidence="2" key="2">
    <citation type="submission" date="2020-06" db="EMBL/GenBank/DDBJ databases">
        <title>Helianthus annuus Genome sequencing and assembly Release 2.</title>
        <authorList>
            <person name="Gouzy J."/>
            <person name="Langlade N."/>
            <person name="Munos S."/>
        </authorList>
    </citation>
    <scope>NUCLEOTIDE SEQUENCE</scope>
    <source>
        <tissue evidence="2">Leaves</tissue>
    </source>
</reference>
<organism evidence="2 3">
    <name type="scientific">Helianthus annuus</name>
    <name type="common">Common sunflower</name>
    <dbReference type="NCBI Taxonomy" id="4232"/>
    <lineage>
        <taxon>Eukaryota</taxon>
        <taxon>Viridiplantae</taxon>
        <taxon>Streptophyta</taxon>
        <taxon>Embryophyta</taxon>
        <taxon>Tracheophyta</taxon>
        <taxon>Spermatophyta</taxon>
        <taxon>Magnoliopsida</taxon>
        <taxon>eudicotyledons</taxon>
        <taxon>Gunneridae</taxon>
        <taxon>Pentapetalae</taxon>
        <taxon>asterids</taxon>
        <taxon>campanulids</taxon>
        <taxon>Asterales</taxon>
        <taxon>Asteraceae</taxon>
        <taxon>Asteroideae</taxon>
        <taxon>Heliantheae alliance</taxon>
        <taxon>Heliantheae</taxon>
        <taxon>Helianthus</taxon>
    </lineage>
</organism>
<gene>
    <name evidence="2" type="ORF">HanXRQr2_Chr17g0790501</name>
</gene>
<keyword evidence="1" id="KW-0472">Membrane</keyword>
<feature type="transmembrane region" description="Helical" evidence="1">
    <location>
        <begin position="25"/>
        <end position="53"/>
    </location>
</feature>
<accession>A0A9K3DFE8</accession>